<gene>
    <name evidence="1" type="ORF">JK634_14550</name>
</gene>
<dbReference type="AlphaFoldDB" id="A0A937FJM1"/>
<dbReference type="EMBL" id="JAESWA010000023">
    <property type="protein sequence ID" value="MBL4933031.1"/>
    <property type="molecule type" value="Genomic_DNA"/>
</dbReference>
<name>A0A937FJM1_9CLOT</name>
<organism evidence="1 2">
    <name type="scientific">Clostridium paridis</name>
    <dbReference type="NCBI Taxonomy" id="2803863"/>
    <lineage>
        <taxon>Bacteria</taxon>
        <taxon>Bacillati</taxon>
        <taxon>Bacillota</taxon>
        <taxon>Clostridia</taxon>
        <taxon>Eubacteriales</taxon>
        <taxon>Clostridiaceae</taxon>
        <taxon>Clostridium</taxon>
    </lineage>
</organism>
<dbReference type="RefSeq" id="WP_202768404.1">
    <property type="nucleotide sequence ID" value="NZ_JAESWA010000023.1"/>
</dbReference>
<sequence length="410" mass="48026">MPQTRKSDKIANSGENVHIEETKKKEIHYKNVEAKIGKESISAEELAVYLSRKRELSDGDMSEKTIRRYIKKLCRMSKGLLKDSDFKDGNETNSPYLFKPEYHGLLLSFLDTEYFGGKKNDQKLSERIVLHEQIAENVSKYLEPDMQKDIMEDPSYLNALVEGRLSKRINNELAGLINTMYNSEPVMRYQFMIECLDRLVAIRRWMNEWEERIKLIRCMFAKDDEDSVKQEGVEDDLFKYDMLDSLMIKLIYSKVHNKEYKYVSDNELLSYPTAYMAMKLYDITGLKDHEIYMILNQIEEKVSNDCRYRNIMEKAHLLLDSHDYLEGKILDSLDKIVKSQIVSNEADIFPADFNRLIRFIETAVQADKAAIKDILGDTYTDVVLDKRTIDEIMKVKDRIEKQKLSDTSNK</sequence>
<protein>
    <submittedName>
        <fullName evidence="1">Uncharacterized protein</fullName>
    </submittedName>
</protein>
<accession>A0A937FJM1</accession>
<evidence type="ECO:0000313" key="2">
    <source>
        <dbReference type="Proteomes" id="UP000623681"/>
    </source>
</evidence>
<dbReference type="Proteomes" id="UP000623681">
    <property type="component" value="Unassembled WGS sequence"/>
</dbReference>
<comment type="caution">
    <text evidence="1">The sequence shown here is derived from an EMBL/GenBank/DDBJ whole genome shotgun (WGS) entry which is preliminary data.</text>
</comment>
<reference evidence="1" key="1">
    <citation type="submission" date="2021-01" db="EMBL/GenBank/DDBJ databases">
        <title>Genome public.</title>
        <authorList>
            <person name="Liu C."/>
            <person name="Sun Q."/>
        </authorList>
    </citation>
    <scope>NUCLEOTIDE SEQUENCE</scope>
    <source>
        <strain evidence="1">YIM B02565</strain>
    </source>
</reference>
<evidence type="ECO:0000313" key="1">
    <source>
        <dbReference type="EMBL" id="MBL4933031.1"/>
    </source>
</evidence>
<proteinExistence type="predicted"/>
<keyword evidence="2" id="KW-1185">Reference proteome</keyword>